<evidence type="ECO:0000313" key="1">
    <source>
        <dbReference type="EMBL" id="GAA3181168.1"/>
    </source>
</evidence>
<comment type="caution">
    <text evidence="1">The sequence shown here is derived from an EMBL/GenBank/DDBJ whole genome shotgun (WGS) entry which is preliminary data.</text>
</comment>
<accession>A0ABP6PMB0</accession>
<sequence length="110" mass="11589">MIVEVVGGREEHPEARVVDIDNLTALHLALGEVTDEEAAEVLERAGLGRFQDDDIAFLDVAALRAAAEPRATAPDWATRWDAMIAHARSDGRLSADGASVQVAVESAAGA</sequence>
<evidence type="ECO:0008006" key="3">
    <source>
        <dbReference type="Google" id="ProtNLM"/>
    </source>
</evidence>
<keyword evidence="2" id="KW-1185">Reference proteome</keyword>
<name>A0ABP6PMB0_9ACTN</name>
<dbReference type="RefSeq" id="WP_344690747.1">
    <property type="nucleotide sequence ID" value="NZ_BAAAVV010000013.1"/>
</dbReference>
<protein>
    <recommendedName>
        <fullName evidence="3">ASCH domain-containing protein</fullName>
    </recommendedName>
</protein>
<gene>
    <name evidence="1" type="ORF">GCM10010531_39240</name>
</gene>
<dbReference type="EMBL" id="BAAAVV010000013">
    <property type="protein sequence ID" value="GAA3181168.1"/>
    <property type="molecule type" value="Genomic_DNA"/>
</dbReference>
<dbReference type="Proteomes" id="UP001499924">
    <property type="component" value="Unassembled WGS sequence"/>
</dbReference>
<reference evidence="2" key="1">
    <citation type="journal article" date="2019" name="Int. J. Syst. Evol. Microbiol.">
        <title>The Global Catalogue of Microorganisms (GCM) 10K type strain sequencing project: providing services to taxonomists for standard genome sequencing and annotation.</title>
        <authorList>
            <consortium name="The Broad Institute Genomics Platform"/>
            <consortium name="The Broad Institute Genome Sequencing Center for Infectious Disease"/>
            <person name="Wu L."/>
            <person name="Ma J."/>
        </authorList>
    </citation>
    <scope>NUCLEOTIDE SEQUENCE [LARGE SCALE GENOMIC DNA]</scope>
    <source>
        <strain evidence="2">JCM 15614</strain>
    </source>
</reference>
<organism evidence="1 2">
    <name type="scientific">Blastococcus jejuensis</name>
    <dbReference type="NCBI Taxonomy" id="351224"/>
    <lineage>
        <taxon>Bacteria</taxon>
        <taxon>Bacillati</taxon>
        <taxon>Actinomycetota</taxon>
        <taxon>Actinomycetes</taxon>
        <taxon>Geodermatophilales</taxon>
        <taxon>Geodermatophilaceae</taxon>
        <taxon>Blastococcus</taxon>
    </lineage>
</organism>
<evidence type="ECO:0000313" key="2">
    <source>
        <dbReference type="Proteomes" id="UP001499924"/>
    </source>
</evidence>
<proteinExistence type="predicted"/>